<accession>A0A0E9VHM3</accession>
<proteinExistence type="predicted"/>
<dbReference type="EMBL" id="GBXM01031667">
    <property type="protein sequence ID" value="JAH76910.1"/>
    <property type="molecule type" value="Transcribed_RNA"/>
</dbReference>
<name>A0A0E9VHM3_ANGAN</name>
<keyword evidence="1" id="KW-0732">Signal</keyword>
<protein>
    <submittedName>
        <fullName evidence="2">Uncharacterized protein</fullName>
    </submittedName>
</protein>
<feature type="signal peptide" evidence="1">
    <location>
        <begin position="1"/>
        <end position="21"/>
    </location>
</feature>
<evidence type="ECO:0000313" key="2">
    <source>
        <dbReference type="EMBL" id="JAH76910.1"/>
    </source>
</evidence>
<reference evidence="2" key="1">
    <citation type="submission" date="2014-11" db="EMBL/GenBank/DDBJ databases">
        <authorList>
            <person name="Amaro Gonzalez C."/>
        </authorList>
    </citation>
    <scope>NUCLEOTIDE SEQUENCE</scope>
</reference>
<evidence type="ECO:0000256" key="1">
    <source>
        <dbReference type="SAM" id="SignalP"/>
    </source>
</evidence>
<reference evidence="2" key="2">
    <citation type="journal article" date="2015" name="Fish Shellfish Immunol.">
        <title>Early steps in the European eel (Anguilla anguilla)-Vibrio vulnificus interaction in the gills: Role of the RtxA13 toxin.</title>
        <authorList>
            <person name="Callol A."/>
            <person name="Pajuelo D."/>
            <person name="Ebbesson L."/>
            <person name="Teles M."/>
            <person name="MacKenzie S."/>
            <person name="Amaro C."/>
        </authorList>
    </citation>
    <scope>NUCLEOTIDE SEQUENCE</scope>
</reference>
<feature type="chain" id="PRO_5002434046" evidence="1">
    <location>
        <begin position="22"/>
        <end position="38"/>
    </location>
</feature>
<dbReference type="AlphaFoldDB" id="A0A0E9VHM3"/>
<sequence length="38" mass="4544">MSCFILLFLSLVFFISNETYCSKLKLLQQQIKIHYCNL</sequence>
<organism evidence="2">
    <name type="scientific">Anguilla anguilla</name>
    <name type="common">European freshwater eel</name>
    <name type="synonym">Muraena anguilla</name>
    <dbReference type="NCBI Taxonomy" id="7936"/>
    <lineage>
        <taxon>Eukaryota</taxon>
        <taxon>Metazoa</taxon>
        <taxon>Chordata</taxon>
        <taxon>Craniata</taxon>
        <taxon>Vertebrata</taxon>
        <taxon>Euteleostomi</taxon>
        <taxon>Actinopterygii</taxon>
        <taxon>Neopterygii</taxon>
        <taxon>Teleostei</taxon>
        <taxon>Anguilliformes</taxon>
        <taxon>Anguillidae</taxon>
        <taxon>Anguilla</taxon>
    </lineage>
</organism>